<organism evidence="2 3">
    <name type="scientific">Saccharophagus degradans (strain 2-40 / ATCC 43961 / DSM 17024)</name>
    <dbReference type="NCBI Taxonomy" id="203122"/>
    <lineage>
        <taxon>Bacteria</taxon>
        <taxon>Pseudomonadati</taxon>
        <taxon>Pseudomonadota</taxon>
        <taxon>Gammaproteobacteria</taxon>
        <taxon>Cellvibrionales</taxon>
        <taxon>Cellvibrionaceae</taxon>
        <taxon>Saccharophagus</taxon>
    </lineage>
</organism>
<keyword evidence="3" id="KW-1185">Reference proteome</keyword>
<dbReference type="Gene3D" id="3.90.950.20">
    <property type="entry name" value="CinA-like"/>
    <property type="match status" value="1"/>
</dbReference>
<sequence length="166" mass="17262">MFLPMTESTYLLAERLGQLLRGPKHTVTTAESCTGGGIGQAITLVPGSSAWFEAGYITYSNRIKSKLLGVPSALIEAHGAVSEPVVLAMAAGAIQHSAANYAVAVSGVAGPDGGTPNKPVGTVCFAWGAADTLQAATVHFEGDRHDVREQSVNFALLKLIHLCEQS</sequence>
<feature type="domain" description="CinA C-terminal" evidence="1">
    <location>
        <begin position="12"/>
        <end position="161"/>
    </location>
</feature>
<dbReference type="eggNOG" id="COG1546">
    <property type="taxonomic scope" value="Bacteria"/>
</dbReference>
<dbReference type="STRING" id="203122.Sde_1287"/>
<gene>
    <name evidence="2" type="ordered locus">Sde_1287</name>
</gene>
<dbReference type="HOGENOM" id="CLU_030805_1_1_6"/>
<evidence type="ECO:0000313" key="3">
    <source>
        <dbReference type="Proteomes" id="UP000001947"/>
    </source>
</evidence>
<dbReference type="KEGG" id="sde:Sde_1287"/>
<dbReference type="EMBL" id="CP000282">
    <property type="protein sequence ID" value="ABD80549.1"/>
    <property type="molecule type" value="Genomic_DNA"/>
</dbReference>
<proteinExistence type="predicted"/>
<accession>Q21L80</accession>
<evidence type="ECO:0000259" key="1">
    <source>
        <dbReference type="Pfam" id="PF02464"/>
    </source>
</evidence>
<dbReference type="Pfam" id="PF02464">
    <property type="entry name" value="CinA"/>
    <property type="match status" value="1"/>
</dbReference>
<dbReference type="InterPro" id="IPR036653">
    <property type="entry name" value="CinA-like_C"/>
</dbReference>
<evidence type="ECO:0000313" key="2">
    <source>
        <dbReference type="EMBL" id="ABD80549.1"/>
    </source>
</evidence>
<dbReference type="Proteomes" id="UP000001947">
    <property type="component" value="Chromosome"/>
</dbReference>
<reference evidence="2 3" key="1">
    <citation type="journal article" date="2008" name="PLoS Genet.">
        <title>Complete genome sequence of the complex carbohydrate-degrading marine bacterium, Saccharophagus degradans strain 2-40 T.</title>
        <authorList>
            <person name="Weiner R.M."/>
            <person name="Taylor L.E.II."/>
            <person name="Henrissat B."/>
            <person name="Hauser L."/>
            <person name="Land M."/>
            <person name="Coutinho P.M."/>
            <person name="Rancurel C."/>
            <person name="Saunders E.H."/>
            <person name="Longmire A.G."/>
            <person name="Zhang H."/>
            <person name="Bayer E.A."/>
            <person name="Gilbert H.J."/>
            <person name="Larimer F."/>
            <person name="Zhulin I.B."/>
            <person name="Ekborg N.A."/>
            <person name="Lamed R."/>
            <person name="Richardson P.M."/>
            <person name="Borovok I."/>
            <person name="Hutcheson S."/>
        </authorList>
    </citation>
    <scope>NUCLEOTIDE SEQUENCE [LARGE SCALE GENOMIC DNA]</scope>
    <source>
        <strain evidence="3">2-40 / ATCC 43961 / DSM 17024</strain>
    </source>
</reference>
<dbReference type="AlphaFoldDB" id="Q21L80"/>
<dbReference type="NCBIfam" id="TIGR00199">
    <property type="entry name" value="PncC_domain"/>
    <property type="match status" value="1"/>
</dbReference>
<dbReference type="SUPFAM" id="SSF142433">
    <property type="entry name" value="CinA-like"/>
    <property type="match status" value="1"/>
</dbReference>
<name>Q21L80_SACD2</name>
<dbReference type="InterPro" id="IPR008136">
    <property type="entry name" value="CinA_C"/>
</dbReference>
<protein>
    <submittedName>
        <fullName evidence="2">CinA-like protein</fullName>
    </submittedName>
</protein>